<gene>
    <name evidence="2" type="ORF">Mal64_18990</name>
</gene>
<dbReference type="Gene3D" id="3.40.30.10">
    <property type="entry name" value="Glutaredoxin"/>
    <property type="match status" value="1"/>
</dbReference>
<dbReference type="EMBL" id="SJPQ01000002">
    <property type="protein sequence ID" value="TWT88418.1"/>
    <property type="molecule type" value="Genomic_DNA"/>
</dbReference>
<accession>A0A5C5ZMN4</accession>
<name>A0A5C5ZMN4_9BACT</name>
<keyword evidence="1" id="KW-0732">Signal</keyword>
<proteinExistence type="predicted"/>
<evidence type="ECO:0000256" key="1">
    <source>
        <dbReference type="SAM" id="SignalP"/>
    </source>
</evidence>
<feature type="chain" id="PRO_5022824085" description="Thioredoxin family protein" evidence="1">
    <location>
        <begin position="23"/>
        <end position="181"/>
    </location>
</feature>
<feature type="signal peptide" evidence="1">
    <location>
        <begin position="1"/>
        <end position="22"/>
    </location>
</feature>
<dbReference type="Proteomes" id="UP000315440">
    <property type="component" value="Unassembled WGS sequence"/>
</dbReference>
<evidence type="ECO:0000313" key="2">
    <source>
        <dbReference type="EMBL" id="TWT88418.1"/>
    </source>
</evidence>
<evidence type="ECO:0008006" key="4">
    <source>
        <dbReference type="Google" id="ProtNLM"/>
    </source>
</evidence>
<reference evidence="2 3" key="1">
    <citation type="submission" date="2019-02" db="EMBL/GenBank/DDBJ databases">
        <title>Deep-cultivation of Planctomycetes and their phenomic and genomic characterization uncovers novel biology.</title>
        <authorList>
            <person name="Wiegand S."/>
            <person name="Jogler M."/>
            <person name="Boedeker C."/>
            <person name="Pinto D."/>
            <person name="Vollmers J."/>
            <person name="Rivas-Marin E."/>
            <person name="Kohn T."/>
            <person name="Peeters S.H."/>
            <person name="Heuer A."/>
            <person name="Rast P."/>
            <person name="Oberbeckmann S."/>
            <person name="Bunk B."/>
            <person name="Jeske O."/>
            <person name="Meyerdierks A."/>
            <person name="Storesund J.E."/>
            <person name="Kallscheuer N."/>
            <person name="Luecker S."/>
            <person name="Lage O.M."/>
            <person name="Pohl T."/>
            <person name="Merkel B.J."/>
            <person name="Hornburger P."/>
            <person name="Mueller R.-W."/>
            <person name="Bruemmer F."/>
            <person name="Labrenz M."/>
            <person name="Spormann A.M."/>
            <person name="Op Den Camp H."/>
            <person name="Overmann J."/>
            <person name="Amann R."/>
            <person name="Jetten M.S.M."/>
            <person name="Mascher T."/>
            <person name="Medema M.H."/>
            <person name="Devos D.P."/>
            <person name="Kaster A.-K."/>
            <person name="Ovreas L."/>
            <person name="Rohde M."/>
            <person name="Galperin M.Y."/>
            <person name="Jogler C."/>
        </authorList>
    </citation>
    <scope>NUCLEOTIDE SEQUENCE [LARGE SCALE GENOMIC DNA]</scope>
    <source>
        <strain evidence="2 3">Mal64</strain>
    </source>
</reference>
<keyword evidence="3" id="KW-1185">Reference proteome</keyword>
<organism evidence="2 3">
    <name type="scientific">Pseudobythopirellula maris</name>
    <dbReference type="NCBI Taxonomy" id="2527991"/>
    <lineage>
        <taxon>Bacteria</taxon>
        <taxon>Pseudomonadati</taxon>
        <taxon>Planctomycetota</taxon>
        <taxon>Planctomycetia</taxon>
        <taxon>Pirellulales</taxon>
        <taxon>Lacipirellulaceae</taxon>
        <taxon>Pseudobythopirellula</taxon>
    </lineage>
</organism>
<dbReference type="OrthoDB" id="269677at2"/>
<dbReference type="AlphaFoldDB" id="A0A5C5ZMN4"/>
<dbReference type="SUPFAM" id="SSF52833">
    <property type="entry name" value="Thioredoxin-like"/>
    <property type="match status" value="1"/>
</dbReference>
<comment type="caution">
    <text evidence="2">The sequence shown here is derived from an EMBL/GenBank/DDBJ whole genome shotgun (WGS) entry which is preliminary data.</text>
</comment>
<dbReference type="RefSeq" id="WP_146399461.1">
    <property type="nucleotide sequence ID" value="NZ_SJPQ01000002.1"/>
</dbReference>
<protein>
    <recommendedName>
        <fullName evidence="4">Thioredoxin family protein</fullName>
    </recommendedName>
</protein>
<evidence type="ECO:0000313" key="3">
    <source>
        <dbReference type="Proteomes" id="UP000315440"/>
    </source>
</evidence>
<dbReference type="InterPro" id="IPR036249">
    <property type="entry name" value="Thioredoxin-like_sf"/>
</dbReference>
<sequence precursor="true">MLASWMALTVAAALSASTPTTTETTADWQADYGKALEQTRSDDRPLLVVIDSPSDETQRVDPTLLDPQSGKFPLEKYDLCHVDVTTEYGKQVAEAFSATTFPHVSIIDRSGSVILHKQSGAVSEKQWNDALAKHERGLRRGEGSYRVSKPTVSASDITVSGYGSAAPMQYTQPYCPSCQRR</sequence>